<name>A0A4P6ZVH3_9BACL</name>
<dbReference type="RefSeq" id="WP_134209139.1">
    <property type="nucleotide sequence ID" value="NZ_CP038015.1"/>
</dbReference>
<dbReference type="SUPFAM" id="SSF47240">
    <property type="entry name" value="Ferritin-like"/>
    <property type="match status" value="1"/>
</dbReference>
<dbReference type="CDD" id="cd00657">
    <property type="entry name" value="Ferritin_like"/>
    <property type="match status" value="1"/>
</dbReference>
<gene>
    <name evidence="1" type="ORF">E2636_04385</name>
</gene>
<dbReference type="Gene3D" id="6.10.140.1960">
    <property type="match status" value="2"/>
</dbReference>
<proteinExistence type="predicted"/>
<keyword evidence="2" id="KW-1185">Reference proteome</keyword>
<dbReference type="OrthoDB" id="3231985at2"/>
<dbReference type="InterPro" id="IPR009078">
    <property type="entry name" value="Ferritin-like_SF"/>
</dbReference>
<accession>A0A4P6ZVH3</accession>
<organism evidence="1 2">
    <name type="scientific">Paenisporosarcina antarctica</name>
    <dbReference type="NCBI Taxonomy" id="417367"/>
    <lineage>
        <taxon>Bacteria</taxon>
        <taxon>Bacillati</taxon>
        <taxon>Bacillota</taxon>
        <taxon>Bacilli</taxon>
        <taxon>Bacillales</taxon>
        <taxon>Caryophanaceae</taxon>
        <taxon>Paenisporosarcina</taxon>
    </lineage>
</organism>
<protein>
    <submittedName>
        <fullName evidence="1">Ferritin-like domain-containing protein</fullName>
    </submittedName>
</protein>
<reference evidence="1 2" key="1">
    <citation type="submission" date="2019-03" db="EMBL/GenBank/DDBJ databases">
        <title>Complete genome sequence of Paenisporosarcina antarctica CGMCC 1.6503T.</title>
        <authorList>
            <person name="Rong J.-C."/>
            <person name="Chi N.-Y."/>
            <person name="Zhang Q.-F."/>
        </authorList>
    </citation>
    <scope>NUCLEOTIDE SEQUENCE [LARGE SCALE GENOMIC DNA]</scope>
    <source>
        <strain evidence="1 2">CGMCC 1.6503</strain>
    </source>
</reference>
<dbReference type="AlphaFoldDB" id="A0A4P6ZVH3"/>
<dbReference type="Proteomes" id="UP000294292">
    <property type="component" value="Chromosome"/>
</dbReference>
<evidence type="ECO:0000313" key="2">
    <source>
        <dbReference type="Proteomes" id="UP000294292"/>
    </source>
</evidence>
<evidence type="ECO:0000313" key="1">
    <source>
        <dbReference type="EMBL" id="QBP40412.1"/>
    </source>
</evidence>
<dbReference type="EMBL" id="CP038015">
    <property type="protein sequence ID" value="QBP40412.1"/>
    <property type="molecule type" value="Genomic_DNA"/>
</dbReference>
<sequence length="129" mass="15561">MFNEQLKKAIEEEYRAFYFYKYMLKLTDDPYWQLFIKHAMEDEKSHYEMFQQLHYMLTGQFVQNPEKPQPATNLKQAAKDSLVDELEATEFYKEMLLTIPIPEAYNPLFIAMHDEMEHAIRFSTIYNAL</sequence>
<dbReference type="KEGG" id="panc:E2636_04385"/>